<keyword evidence="3" id="KW-1185">Reference proteome</keyword>
<gene>
    <name evidence="2" type="ORF">VNO77_23410</name>
</gene>
<accession>A0AAN9L6V6</accession>
<feature type="chain" id="PRO_5042941203" evidence="1">
    <location>
        <begin position="22"/>
        <end position="131"/>
    </location>
</feature>
<evidence type="ECO:0000256" key="1">
    <source>
        <dbReference type="SAM" id="SignalP"/>
    </source>
</evidence>
<dbReference type="EMBL" id="JAYMYQ010000005">
    <property type="protein sequence ID" value="KAK7329257.1"/>
    <property type="molecule type" value="Genomic_DNA"/>
</dbReference>
<reference evidence="2 3" key="1">
    <citation type="submission" date="2024-01" db="EMBL/GenBank/DDBJ databases">
        <title>The genomes of 5 underutilized Papilionoideae crops provide insights into root nodulation and disease resistanc.</title>
        <authorList>
            <person name="Jiang F."/>
        </authorList>
    </citation>
    <scope>NUCLEOTIDE SEQUENCE [LARGE SCALE GENOMIC DNA]</scope>
    <source>
        <strain evidence="2">LVBAO_FW01</strain>
        <tissue evidence="2">Leaves</tissue>
    </source>
</reference>
<comment type="caution">
    <text evidence="2">The sequence shown here is derived from an EMBL/GenBank/DDBJ whole genome shotgun (WGS) entry which is preliminary data.</text>
</comment>
<keyword evidence="1" id="KW-0732">Signal</keyword>
<evidence type="ECO:0000313" key="2">
    <source>
        <dbReference type="EMBL" id="KAK7329257.1"/>
    </source>
</evidence>
<organism evidence="2 3">
    <name type="scientific">Canavalia gladiata</name>
    <name type="common">Sword bean</name>
    <name type="synonym">Dolichos gladiatus</name>
    <dbReference type="NCBI Taxonomy" id="3824"/>
    <lineage>
        <taxon>Eukaryota</taxon>
        <taxon>Viridiplantae</taxon>
        <taxon>Streptophyta</taxon>
        <taxon>Embryophyta</taxon>
        <taxon>Tracheophyta</taxon>
        <taxon>Spermatophyta</taxon>
        <taxon>Magnoliopsida</taxon>
        <taxon>eudicotyledons</taxon>
        <taxon>Gunneridae</taxon>
        <taxon>Pentapetalae</taxon>
        <taxon>rosids</taxon>
        <taxon>fabids</taxon>
        <taxon>Fabales</taxon>
        <taxon>Fabaceae</taxon>
        <taxon>Papilionoideae</taxon>
        <taxon>50 kb inversion clade</taxon>
        <taxon>NPAAA clade</taxon>
        <taxon>indigoferoid/millettioid clade</taxon>
        <taxon>Phaseoleae</taxon>
        <taxon>Canavalia</taxon>
    </lineage>
</organism>
<dbReference type="AlphaFoldDB" id="A0AAN9L6V6"/>
<feature type="signal peptide" evidence="1">
    <location>
        <begin position="1"/>
        <end position="21"/>
    </location>
</feature>
<sequence length="131" mass="15575">MRWLFVIFRPLLELLERLTSGLNGYYGFFKLIDWSWKISNLLACYRFFIGLEVDWINHRDPFAWHKVSKSLHSSIPSFNLSMSVSSILILRSRCMNSCFFHKDNLHFKDLSFSYEEGETLPRDSNPLTCKR</sequence>
<proteinExistence type="predicted"/>
<evidence type="ECO:0000313" key="3">
    <source>
        <dbReference type="Proteomes" id="UP001367508"/>
    </source>
</evidence>
<name>A0AAN9L6V6_CANGL</name>
<dbReference type="Proteomes" id="UP001367508">
    <property type="component" value="Unassembled WGS sequence"/>
</dbReference>
<protein>
    <submittedName>
        <fullName evidence="2">Uncharacterized protein</fullName>
    </submittedName>
</protein>